<evidence type="ECO:0000313" key="8">
    <source>
        <dbReference type="Proteomes" id="UP000294498"/>
    </source>
</evidence>
<dbReference type="AlphaFoldDB" id="A0A4V3GLL0"/>
<dbReference type="PROSITE" id="PS51257">
    <property type="entry name" value="PROKAR_LIPOPROTEIN"/>
    <property type="match status" value="1"/>
</dbReference>
<comment type="similarity">
    <text evidence="2">Belongs to the SusD family.</text>
</comment>
<keyword evidence="4" id="KW-0472">Membrane</keyword>
<dbReference type="GO" id="GO:0009279">
    <property type="term" value="C:cell outer membrane"/>
    <property type="evidence" value="ECO:0007669"/>
    <property type="project" value="UniProtKB-SubCell"/>
</dbReference>
<accession>A0A4V3GLL0</accession>
<dbReference type="SUPFAM" id="SSF48452">
    <property type="entry name" value="TPR-like"/>
    <property type="match status" value="1"/>
</dbReference>
<evidence type="ECO:0000256" key="3">
    <source>
        <dbReference type="ARBA" id="ARBA00022729"/>
    </source>
</evidence>
<keyword evidence="8" id="KW-1185">Reference proteome</keyword>
<organism evidence="7 8">
    <name type="scientific">Dinghuibacter silviterrae</name>
    <dbReference type="NCBI Taxonomy" id="1539049"/>
    <lineage>
        <taxon>Bacteria</taxon>
        <taxon>Pseudomonadati</taxon>
        <taxon>Bacteroidota</taxon>
        <taxon>Chitinophagia</taxon>
        <taxon>Chitinophagales</taxon>
        <taxon>Chitinophagaceae</taxon>
        <taxon>Dinghuibacter</taxon>
    </lineage>
</organism>
<name>A0A4V3GLL0_9BACT</name>
<sequence>MKNGFLTIAVMSALGVGTLVSCNKDLNRQPYNTTTASEVFSTPAGAKEALAKVYGAYALTGSSGSASSDLGGIDAGTSDFVRLLWDADELSTDEAVCAWNDPGVPDFHNMSWNSSNVILLGLYARSIYQITVANAFIQQASAVKGKFTGSDATDLANYVAEARFLRAFQYSELMDLFANPPFVTDQDPIGSYIPKQISRSDLFAYVESELKNLDSTNAMVAAGHNEYGRADQGCVWALLARVYLNAAVYTGTARYTDAITYSSKVINSGVYKLMTKYANLFESDNNLNNTEQLLSISYDGINTQNYGGTTFIINAAIGGSMVPANYGVPGGGWGGNRVTSNIPNLFPDLTGTADKRSMFYTSGQTEAIAAIGTFTNGLAVTKFTNLTSTGATPAGASVYASTSFPLFRLAEQYLIYAEAVLRGGTGGTAAQALADVNTVRERAYGGVSGDLTSLTLQNILDERGRELYWECFRRTDLIRYGLFTTGSYLWPWKGGVSSGTGVDAHYNIFPIPATDLNANGNLTQNPGY</sequence>
<evidence type="ECO:0000256" key="2">
    <source>
        <dbReference type="ARBA" id="ARBA00006275"/>
    </source>
</evidence>
<protein>
    <submittedName>
        <fullName evidence="7">Putative outer membrane starch-binding protein</fullName>
    </submittedName>
</protein>
<dbReference type="InterPro" id="IPR011990">
    <property type="entry name" value="TPR-like_helical_dom_sf"/>
</dbReference>
<dbReference type="CDD" id="cd08977">
    <property type="entry name" value="SusD"/>
    <property type="match status" value="1"/>
</dbReference>
<feature type="domain" description="RagB/SusD" evidence="6">
    <location>
        <begin position="372"/>
        <end position="528"/>
    </location>
</feature>
<dbReference type="Proteomes" id="UP000294498">
    <property type="component" value="Unassembled WGS sequence"/>
</dbReference>
<dbReference type="InterPro" id="IPR012944">
    <property type="entry name" value="SusD_RagB_dom"/>
</dbReference>
<dbReference type="Gene3D" id="1.25.40.390">
    <property type="match status" value="1"/>
</dbReference>
<dbReference type="OrthoDB" id="9783641at2"/>
<evidence type="ECO:0000259" key="6">
    <source>
        <dbReference type="Pfam" id="PF07980"/>
    </source>
</evidence>
<evidence type="ECO:0000256" key="1">
    <source>
        <dbReference type="ARBA" id="ARBA00004442"/>
    </source>
</evidence>
<dbReference type="Gene3D" id="1.25.40.10">
    <property type="entry name" value="Tetratricopeptide repeat domain"/>
    <property type="match status" value="1"/>
</dbReference>
<dbReference type="Gene3D" id="1.10.3780.10">
    <property type="entry name" value="SusD-like"/>
    <property type="match status" value="1"/>
</dbReference>
<dbReference type="RefSeq" id="WP_133991109.1">
    <property type="nucleotide sequence ID" value="NZ_SODV01000001.1"/>
</dbReference>
<comment type="subcellular location">
    <subcellularLocation>
        <location evidence="1">Cell outer membrane</location>
    </subcellularLocation>
</comment>
<comment type="caution">
    <text evidence="7">The sequence shown here is derived from an EMBL/GenBank/DDBJ whole genome shotgun (WGS) entry which is preliminary data.</text>
</comment>
<reference evidence="7 8" key="1">
    <citation type="submission" date="2019-03" db="EMBL/GenBank/DDBJ databases">
        <title>Genomic Encyclopedia of Type Strains, Phase IV (KMG-IV): sequencing the most valuable type-strain genomes for metagenomic binning, comparative biology and taxonomic classification.</title>
        <authorList>
            <person name="Goeker M."/>
        </authorList>
    </citation>
    <scope>NUCLEOTIDE SEQUENCE [LARGE SCALE GENOMIC DNA]</scope>
    <source>
        <strain evidence="7 8">DSM 100059</strain>
    </source>
</reference>
<evidence type="ECO:0000313" key="7">
    <source>
        <dbReference type="EMBL" id="TDW99962.1"/>
    </source>
</evidence>
<evidence type="ECO:0000256" key="5">
    <source>
        <dbReference type="ARBA" id="ARBA00023237"/>
    </source>
</evidence>
<keyword evidence="5" id="KW-0998">Cell outer membrane</keyword>
<dbReference type="Pfam" id="PF07980">
    <property type="entry name" value="SusD_RagB"/>
    <property type="match status" value="1"/>
</dbReference>
<gene>
    <name evidence="7" type="ORF">EDB95_0979</name>
</gene>
<keyword evidence="3" id="KW-0732">Signal</keyword>
<evidence type="ECO:0000256" key="4">
    <source>
        <dbReference type="ARBA" id="ARBA00023136"/>
    </source>
</evidence>
<proteinExistence type="inferred from homology"/>
<dbReference type="EMBL" id="SODV01000001">
    <property type="protein sequence ID" value="TDW99962.1"/>
    <property type="molecule type" value="Genomic_DNA"/>
</dbReference>